<sequence>MNRPRCRWRRFTGLPACLVNMEACGSAHYWARRLAAMGHTYDVREIDRKIDAMEVQIRQWHRHSEASQRLAGIPGIRVPTGDRTGWSHRRQCAGL</sequence>
<protein>
    <recommendedName>
        <fullName evidence="3">Transposase</fullName>
    </recommendedName>
</protein>
<reference evidence="1 2" key="1">
    <citation type="submission" date="2021-04" db="EMBL/GenBank/DDBJ databases">
        <authorList>
            <person name="Vanwijnsberghe S."/>
        </authorList>
    </citation>
    <scope>NUCLEOTIDE SEQUENCE [LARGE SCALE GENOMIC DNA]</scope>
    <source>
        <strain evidence="1 2">LMG 32171</strain>
    </source>
</reference>
<accession>A0ABM8U8Y8</accession>
<dbReference type="Proteomes" id="UP000789752">
    <property type="component" value="Unassembled WGS sequence"/>
</dbReference>
<evidence type="ECO:0000313" key="1">
    <source>
        <dbReference type="EMBL" id="CAG4917232.1"/>
    </source>
</evidence>
<gene>
    <name evidence="1" type="ORF">R54767_04384</name>
</gene>
<evidence type="ECO:0008006" key="3">
    <source>
        <dbReference type="Google" id="ProtNLM"/>
    </source>
</evidence>
<organism evidence="1 2">
    <name type="scientific">Paraburkholderia gardini</name>
    <dbReference type="NCBI Taxonomy" id="2823469"/>
    <lineage>
        <taxon>Bacteria</taxon>
        <taxon>Pseudomonadati</taxon>
        <taxon>Pseudomonadota</taxon>
        <taxon>Betaproteobacteria</taxon>
        <taxon>Burkholderiales</taxon>
        <taxon>Burkholderiaceae</taxon>
        <taxon>Paraburkholderia</taxon>
    </lineage>
</organism>
<evidence type="ECO:0000313" key="2">
    <source>
        <dbReference type="Proteomes" id="UP000789752"/>
    </source>
</evidence>
<keyword evidence="2" id="KW-1185">Reference proteome</keyword>
<name>A0ABM8U8Y8_9BURK</name>
<comment type="caution">
    <text evidence="1">The sequence shown here is derived from an EMBL/GenBank/DDBJ whole genome shotgun (WGS) entry which is preliminary data.</text>
</comment>
<proteinExistence type="predicted"/>
<dbReference type="EMBL" id="CAJQYY010000029">
    <property type="protein sequence ID" value="CAG4917232.1"/>
    <property type="molecule type" value="Genomic_DNA"/>
</dbReference>